<dbReference type="OrthoDB" id="3772961at2"/>
<dbReference type="Pfam" id="PF00106">
    <property type="entry name" value="adh_short"/>
    <property type="match status" value="1"/>
</dbReference>
<dbReference type="Proteomes" id="UP000279275">
    <property type="component" value="Unassembled WGS sequence"/>
</dbReference>
<dbReference type="PRINTS" id="PR00081">
    <property type="entry name" value="GDHRDH"/>
</dbReference>
<dbReference type="AlphaFoldDB" id="A0A3M2KQ39"/>
<keyword evidence="2" id="KW-1185">Reference proteome</keyword>
<dbReference type="InterPro" id="IPR036291">
    <property type="entry name" value="NAD(P)-bd_dom_sf"/>
</dbReference>
<gene>
    <name evidence="1" type="ORF">EBN03_32865</name>
</gene>
<name>A0A3M2KQ39_9NOCA</name>
<dbReference type="Gene3D" id="3.40.50.720">
    <property type="entry name" value="NAD(P)-binding Rossmann-like Domain"/>
    <property type="match status" value="1"/>
</dbReference>
<reference evidence="1 2" key="1">
    <citation type="submission" date="2018-10" db="EMBL/GenBank/DDBJ databases">
        <title>Isolation from cow dung.</title>
        <authorList>
            <person name="Ling L."/>
        </authorList>
    </citation>
    <scope>NUCLEOTIDE SEQUENCE [LARGE SCALE GENOMIC DNA]</scope>
    <source>
        <strain evidence="1 2">NEAU-LL90</strain>
    </source>
</reference>
<dbReference type="EMBL" id="RFFH01000031">
    <property type="protein sequence ID" value="RMI27772.1"/>
    <property type="molecule type" value="Genomic_DNA"/>
</dbReference>
<dbReference type="InterPro" id="IPR052992">
    <property type="entry name" value="SDR_member_12"/>
</dbReference>
<evidence type="ECO:0000313" key="1">
    <source>
        <dbReference type="EMBL" id="RMI27772.1"/>
    </source>
</evidence>
<proteinExistence type="predicted"/>
<sequence>MSGPRYRPGRVDRMLDRSIVGGYSAIGYRLRCRRWPPGDPATGAMRGRTALVTGADSGIGYAITARLAALGASVILAVRNPDKGIRARAGILAGLPGADLSVRQCDLTDPAGLTACAAAVPDVVDVVVHNAGVLPDRRTETRSGHELTLATHVLGPLRLTGLLLPALSRAPDPRVVFVASAGMYTQGLPWSDPEYRDGTYRGATAYARTKRIQVAFAPLAAQHWRVGVHTMHPGWVDTPGLRAALPVFRRGVAPILRNPGAGADTAVWLAAASGPLPNGQFWHDRRIRPQHRLATTRYTADQLRDLWDYCRTAAETG</sequence>
<accession>A0A3M2KQ39</accession>
<dbReference type="SUPFAM" id="SSF51735">
    <property type="entry name" value="NAD(P)-binding Rossmann-fold domains"/>
    <property type="match status" value="1"/>
</dbReference>
<dbReference type="RefSeq" id="WP_122192073.1">
    <property type="nucleotide sequence ID" value="NZ_RFFH01000031.1"/>
</dbReference>
<dbReference type="InterPro" id="IPR002347">
    <property type="entry name" value="SDR_fam"/>
</dbReference>
<dbReference type="PANTHER" id="PTHR44656:SF7">
    <property type="entry name" value="DEHYDROGENASE_REDUCTASE SDR FAMILY MEMBER 12"/>
    <property type="match status" value="1"/>
</dbReference>
<evidence type="ECO:0000313" key="2">
    <source>
        <dbReference type="Proteomes" id="UP000279275"/>
    </source>
</evidence>
<comment type="caution">
    <text evidence="1">The sequence shown here is derived from an EMBL/GenBank/DDBJ whole genome shotgun (WGS) entry which is preliminary data.</text>
</comment>
<protein>
    <submittedName>
        <fullName evidence="1">SDR family NAD(P)-dependent oxidoreductase</fullName>
    </submittedName>
</protein>
<dbReference type="PANTHER" id="PTHR44656">
    <property type="entry name" value="DEHYDROGENASE/REDUCTASE SDR FAMILY MEMBER 12"/>
    <property type="match status" value="1"/>
</dbReference>
<organism evidence="1 2">
    <name type="scientific">Nocardia stercoris</name>
    <dbReference type="NCBI Taxonomy" id="2483361"/>
    <lineage>
        <taxon>Bacteria</taxon>
        <taxon>Bacillati</taxon>
        <taxon>Actinomycetota</taxon>
        <taxon>Actinomycetes</taxon>
        <taxon>Mycobacteriales</taxon>
        <taxon>Nocardiaceae</taxon>
        <taxon>Nocardia</taxon>
    </lineage>
</organism>